<protein>
    <recommendedName>
        <fullName evidence="7">Bacterial transcriptional activator domain-containing protein</fullName>
    </recommendedName>
</protein>
<comment type="similarity">
    <text evidence="1">Belongs to the AfsR/DnrI/RedD regulatory family.</text>
</comment>
<dbReference type="Proteomes" id="UP001500618">
    <property type="component" value="Unassembled WGS sequence"/>
</dbReference>
<evidence type="ECO:0008006" key="7">
    <source>
        <dbReference type="Google" id="ProtNLM"/>
    </source>
</evidence>
<dbReference type="Gene3D" id="1.10.10.10">
    <property type="entry name" value="Winged helix-like DNA-binding domain superfamily/Winged helix DNA-binding domain"/>
    <property type="match status" value="1"/>
</dbReference>
<dbReference type="Pfam" id="PF03704">
    <property type="entry name" value="BTAD"/>
    <property type="match status" value="1"/>
</dbReference>
<dbReference type="InterPro" id="IPR001867">
    <property type="entry name" value="OmpR/PhoB-type_DNA-bd"/>
</dbReference>
<dbReference type="InterPro" id="IPR036388">
    <property type="entry name" value="WH-like_DNA-bd_sf"/>
</dbReference>
<sequence length="262" mass="29515">MSAPMAAPGAAPYVRTMGTFQVIRGRSPFDTAEWPSKKARELFKLLIARRGRPTARELLMDTLWPDDEPTRCANRLSVALSTIRTVLDPYRRYPADHFVSTDKYVVSLSNVTVDVEVFLAAAREAVLRYENGEPDALTALALAEAGYAGDFLAEDRYYEWAVSLRELARASYLDLVRTLATAAARSGDYERAQAYQLRALERDPFDEQAHLGLIDALACTGKHDRARRQYHDYRRQMDRIGIEPVPFPPHRVAARPLSTVGR</sequence>
<feature type="domain" description="OmpR/PhoB-type" evidence="3">
    <location>
        <begin position="31"/>
        <end position="108"/>
    </location>
</feature>
<keyword evidence="2" id="KW-0238">DNA-binding</keyword>
<dbReference type="Gene3D" id="1.25.40.10">
    <property type="entry name" value="Tetratricopeptide repeat domain"/>
    <property type="match status" value="1"/>
</dbReference>
<dbReference type="InterPro" id="IPR011990">
    <property type="entry name" value="TPR-like_helical_dom_sf"/>
</dbReference>
<dbReference type="Pfam" id="PF00486">
    <property type="entry name" value="Trans_reg_C"/>
    <property type="match status" value="1"/>
</dbReference>
<dbReference type="EMBL" id="BAAANY010000001">
    <property type="protein sequence ID" value="GAA1654940.1"/>
    <property type="molecule type" value="Genomic_DNA"/>
</dbReference>
<dbReference type="SUPFAM" id="SSF48452">
    <property type="entry name" value="TPR-like"/>
    <property type="match status" value="1"/>
</dbReference>
<gene>
    <name evidence="5" type="ORF">GCM10009765_00080</name>
</gene>
<name>A0ABN2FPS1_9ACTN</name>
<organism evidence="5 6">
    <name type="scientific">Fodinicola feengrottensis</name>
    <dbReference type="NCBI Taxonomy" id="435914"/>
    <lineage>
        <taxon>Bacteria</taxon>
        <taxon>Bacillati</taxon>
        <taxon>Actinomycetota</taxon>
        <taxon>Actinomycetes</taxon>
        <taxon>Mycobacteriales</taxon>
        <taxon>Fodinicola</taxon>
    </lineage>
</organism>
<dbReference type="InterPro" id="IPR051677">
    <property type="entry name" value="AfsR-DnrI-RedD_regulator"/>
</dbReference>
<evidence type="ECO:0000256" key="2">
    <source>
        <dbReference type="ARBA" id="ARBA00023125"/>
    </source>
</evidence>
<dbReference type="SUPFAM" id="SSF46894">
    <property type="entry name" value="C-terminal effector domain of the bipartite response regulators"/>
    <property type="match status" value="1"/>
</dbReference>
<evidence type="ECO:0000313" key="5">
    <source>
        <dbReference type="EMBL" id="GAA1654940.1"/>
    </source>
</evidence>
<evidence type="ECO:0000259" key="4">
    <source>
        <dbReference type="SMART" id="SM01043"/>
    </source>
</evidence>
<proteinExistence type="inferred from homology"/>
<feature type="domain" description="Bacterial transcriptional activator" evidence="4">
    <location>
        <begin position="113"/>
        <end position="246"/>
    </location>
</feature>
<dbReference type="InterPro" id="IPR005158">
    <property type="entry name" value="BTAD"/>
</dbReference>
<accession>A0ABN2FPS1</accession>
<dbReference type="PANTHER" id="PTHR35807:SF2">
    <property type="entry name" value="TRANSCRIPTIONAL ACTIVATOR DOMAIN"/>
    <property type="match status" value="1"/>
</dbReference>
<evidence type="ECO:0000259" key="3">
    <source>
        <dbReference type="SMART" id="SM00862"/>
    </source>
</evidence>
<reference evidence="5 6" key="1">
    <citation type="journal article" date="2019" name="Int. J. Syst. Evol. Microbiol.">
        <title>The Global Catalogue of Microorganisms (GCM) 10K type strain sequencing project: providing services to taxonomists for standard genome sequencing and annotation.</title>
        <authorList>
            <consortium name="The Broad Institute Genomics Platform"/>
            <consortium name="The Broad Institute Genome Sequencing Center for Infectious Disease"/>
            <person name="Wu L."/>
            <person name="Ma J."/>
        </authorList>
    </citation>
    <scope>NUCLEOTIDE SEQUENCE [LARGE SCALE GENOMIC DNA]</scope>
    <source>
        <strain evidence="5 6">JCM 14718</strain>
    </source>
</reference>
<dbReference type="SMART" id="SM00862">
    <property type="entry name" value="Trans_reg_C"/>
    <property type="match status" value="1"/>
</dbReference>
<evidence type="ECO:0000256" key="1">
    <source>
        <dbReference type="ARBA" id="ARBA00005820"/>
    </source>
</evidence>
<dbReference type="SMART" id="SM01043">
    <property type="entry name" value="BTAD"/>
    <property type="match status" value="1"/>
</dbReference>
<comment type="caution">
    <text evidence="5">The sequence shown here is derived from an EMBL/GenBank/DDBJ whole genome shotgun (WGS) entry which is preliminary data.</text>
</comment>
<evidence type="ECO:0000313" key="6">
    <source>
        <dbReference type="Proteomes" id="UP001500618"/>
    </source>
</evidence>
<keyword evidence="6" id="KW-1185">Reference proteome</keyword>
<dbReference type="InterPro" id="IPR016032">
    <property type="entry name" value="Sig_transdc_resp-reg_C-effctor"/>
</dbReference>
<dbReference type="PANTHER" id="PTHR35807">
    <property type="entry name" value="TRANSCRIPTIONAL REGULATOR REDD-RELATED"/>
    <property type="match status" value="1"/>
</dbReference>